<dbReference type="InterPro" id="IPR001647">
    <property type="entry name" value="HTH_TetR"/>
</dbReference>
<evidence type="ECO:0000313" key="5">
    <source>
        <dbReference type="EMBL" id="PWR20870.1"/>
    </source>
</evidence>
<dbReference type="Proteomes" id="UP000246077">
    <property type="component" value="Unassembled WGS sequence"/>
</dbReference>
<keyword evidence="1 2" id="KW-0238">DNA-binding</keyword>
<organism evidence="5 6">
    <name type="scientific">Zavarzinia compransoris</name>
    <dbReference type="NCBI Taxonomy" id="1264899"/>
    <lineage>
        <taxon>Bacteria</taxon>
        <taxon>Pseudomonadati</taxon>
        <taxon>Pseudomonadota</taxon>
        <taxon>Alphaproteobacteria</taxon>
        <taxon>Rhodospirillales</taxon>
        <taxon>Zavarziniaceae</taxon>
        <taxon>Zavarzinia</taxon>
    </lineage>
</organism>
<dbReference type="Pfam" id="PF00440">
    <property type="entry name" value="TetR_N"/>
    <property type="match status" value="1"/>
</dbReference>
<name>A0A317E3T8_9PROT</name>
<dbReference type="AlphaFoldDB" id="A0A317E3T8"/>
<accession>A0A317E3T8</accession>
<dbReference type="GO" id="GO:0003700">
    <property type="term" value="F:DNA-binding transcription factor activity"/>
    <property type="evidence" value="ECO:0007669"/>
    <property type="project" value="TreeGrafter"/>
</dbReference>
<comment type="caution">
    <text evidence="5">The sequence shown here is derived from an EMBL/GenBank/DDBJ whole genome shotgun (WGS) entry which is preliminary data.</text>
</comment>
<evidence type="ECO:0000256" key="1">
    <source>
        <dbReference type="ARBA" id="ARBA00023125"/>
    </source>
</evidence>
<dbReference type="InterPro" id="IPR050109">
    <property type="entry name" value="HTH-type_TetR-like_transc_reg"/>
</dbReference>
<evidence type="ECO:0000256" key="3">
    <source>
        <dbReference type="SAM" id="MobiDB-lite"/>
    </source>
</evidence>
<dbReference type="PANTHER" id="PTHR30055">
    <property type="entry name" value="HTH-TYPE TRANSCRIPTIONAL REGULATOR RUTR"/>
    <property type="match status" value="1"/>
</dbReference>
<dbReference type="PRINTS" id="PR00455">
    <property type="entry name" value="HTHTETR"/>
</dbReference>
<dbReference type="PANTHER" id="PTHR30055:SF237">
    <property type="entry name" value="TRANSCRIPTIONAL REPRESSOR MCE3R"/>
    <property type="match status" value="1"/>
</dbReference>
<dbReference type="PROSITE" id="PS50977">
    <property type="entry name" value="HTH_TETR_2"/>
    <property type="match status" value="1"/>
</dbReference>
<feature type="region of interest" description="Disordered" evidence="3">
    <location>
        <begin position="1"/>
        <end position="46"/>
    </location>
</feature>
<dbReference type="Gene3D" id="1.10.357.10">
    <property type="entry name" value="Tetracycline Repressor, domain 2"/>
    <property type="match status" value="1"/>
</dbReference>
<sequence length="248" mass="26531">MARPAPAQPPIEMQRGQRGKDDRHRQGPGIHGSSPPPPAAADGSVLRPGLAPVNTVAYGQFMNTENEAPKGAGRIGRDDWIRAALALLLDEGIAGVRVEPLALRLGVTKGSFYWHFKDRAALHAAMLAQWRASTTRDVIARFEREGGAPRAKLRRVLALATGGGATAVALDTAMRGWGRLEPSVAAAIAATDDERIAYMAGLLHAMGLPPGPADLRARILYLAWVGSSFSQAARRGLWRELEALISRT</sequence>
<dbReference type="InterPro" id="IPR009057">
    <property type="entry name" value="Homeodomain-like_sf"/>
</dbReference>
<gene>
    <name evidence="5" type="ORF">DKG75_12830</name>
</gene>
<protein>
    <recommendedName>
        <fullName evidence="4">HTH tetR-type domain-containing protein</fullName>
    </recommendedName>
</protein>
<evidence type="ECO:0000256" key="2">
    <source>
        <dbReference type="PROSITE-ProRule" id="PRU00335"/>
    </source>
</evidence>
<evidence type="ECO:0000313" key="6">
    <source>
        <dbReference type="Proteomes" id="UP000246077"/>
    </source>
</evidence>
<dbReference type="SUPFAM" id="SSF46689">
    <property type="entry name" value="Homeodomain-like"/>
    <property type="match status" value="1"/>
</dbReference>
<proteinExistence type="predicted"/>
<feature type="DNA-binding region" description="H-T-H motif" evidence="2">
    <location>
        <begin position="97"/>
        <end position="116"/>
    </location>
</feature>
<evidence type="ECO:0000259" key="4">
    <source>
        <dbReference type="PROSITE" id="PS50977"/>
    </source>
</evidence>
<reference evidence="6" key="1">
    <citation type="submission" date="2018-05" db="EMBL/GenBank/DDBJ databases">
        <title>Zavarzinia sp. HR-AS.</title>
        <authorList>
            <person name="Lee Y."/>
            <person name="Jeon C.O."/>
        </authorList>
    </citation>
    <scope>NUCLEOTIDE SEQUENCE [LARGE SCALE GENOMIC DNA]</scope>
    <source>
        <strain evidence="6">DSM 1231</strain>
    </source>
</reference>
<dbReference type="EMBL" id="QGLF01000003">
    <property type="protein sequence ID" value="PWR20870.1"/>
    <property type="molecule type" value="Genomic_DNA"/>
</dbReference>
<dbReference type="GO" id="GO:0000976">
    <property type="term" value="F:transcription cis-regulatory region binding"/>
    <property type="evidence" value="ECO:0007669"/>
    <property type="project" value="TreeGrafter"/>
</dbReference>
<dbReference type="OrthoDB" id="9812484at2"/>
<keyword evidence="6" id="KW-1185">Reference proteome</keyword>
<feature type="domain" description="HTH tetR-type" evidence="4">
    <location>
        <begin position="74"/>
        <end position="134"/>
    </location>
</feature>